<sequence>MDKLWAMEVFVRVMECGSLSRAAESLDLANATVTTSLRNLEAHLGTTLIQRNSRHLHLTEEGRIFLPHCQEILRSVARAESDVKIHGSDVVGPLRVEAPFAIGQNLLCPALVELTRRHPGLSVSVSLTNDPHNLIERATDVAIRMDRVEDADLVGRPIYEAQYVVCGTPETVGAMRAASPRELDPVRCLGLFAEGNHAPNPWRFAKDGDEVVVNPGGPLSFNNTAALIQAALQNVGLIYVLDVFVSDLVKRGQMVELFPDWQTSKRTFHAVTVKSRFAAPKVRAFIDFLLEIFDARRRPSVTTMVAVGPDRRKKRPH</sequence>
<comment type="caution">
    <text evidence="6">The sequence shown here is derived from an EMBL/GenBank/DDBJ whole genome shotgun (WGS) entry which is preliminary data.</text>
</comment>
<evidence type="ECO:0000313" key="6">
    <source>
        <dbReference type="EMBL" id="OZI37914.1"/>
    </source>
</evidence>
<comment type="similarity">
    <text evidence="1">Belongs to the LysR transcriptional regulatory family.</text>
</comment>
<dbReference type="GO" id="GO:0006351">
    <property type="term" value="P:DNA-templated transcription"/>
    <property type="evidence" value="ECO:0007669"/>
    <property type="project" value="TreeGrafter"/>
</dbReference>
<dbReference type="OrthoDB" id="9110639at2"/>
<dbReference type="Pfam" id="PF03466">
    <property type="entry name" value="LysR_substrate"/>
    <property type="match status" value="1"/>
</dbReference>
<keyword evidence="2" id="KW-0805">Transcription regulation</keyword>
<dbReference type="Pfam" id="PF00126">
    <property type="entry name" value="HTH_1"/>
    <property type="match status" value="1"/>
</dbReference>
<dbReference type="GO" id="GO:0043565">
    <property type="term" value="F:sequence-specific DNA binding"/>
    <property type="evidence" value="ECO:0007669"/>
    <property type="project" value="TreeGrafter"/>
</dbReference>
<reference evidence="7" key="1">
    <citation type="submission" date="2017-05" db="EMBL/GenBank/DDBJ databases">
        <title>Complete and WGS of Bordetella genogroups.</title>
        <authorList>
            <person name="Spilker T."/>
            <person name="Lipuma J."/>
        </authorList>
    </citation>
    <scope>NUCLEOTIDE SEQUENCE [LARGE SCALE GENOMIC DNA]</scope>
    <source>
        <strain evidence="7">AU16122</strain>
    </source>
</reference>
<keyword evidence="3" id="KW-0238">DNA-binding</keyword>
<dbReference type="SUPFAM" id="SSF53850">
    <property type="entry name" value="Periplasmic binding protein-like II"/>
    <property type="match status" value="1"/>
</dbReference>
<keyword evidence="7" id="KW-1185">Reference proteome</keyword>
<dbReference type="InterPro" id="IPR000847">
    <property type="entry name" value="LysR_HTH_N"/>
</dbReference>
<dbReference type="RefSeq" id="WP_094852015.1">
    <property type="nucleotide sequence ID" value="NZ_NEVM01000001.1"/>
</dbReference>
<dbReference type="InterPro" id="IPR058163">
    <property type="entry name" value="LysR-type_TF_proteobact-type"/>
</dbReference>
<dbReference type="PANTHER" id="PTHR30537">
    <property type="entry name" value="HTH-TYPE TRANSCRIPTIONAL REGULATOR"/>
    <property type="match status" value="1"/>
</dbReference>
<organism evidence="6 7">
    <name type="scientific">Bordetella genomosp. 10</name>
    <dbReference type="NCBI Taxonomy" id="1416804"/>
    <lineage>
        <taxon>Bacteria</taxon>
        <taxon>Pseudomonadati</taxon>
        <taxon>Pseudomonadota</taxon>
        <taxon>Betaproteobacteria</taxon>
        <taxon>Burkholderiales</taxon>
        <taxon>Alcaligenaceae</taxon>
        <taxon>Bordetella</taxon>
    </lineage>
</organism>
<accession>A0A261SKH9</accession>
<dbReference type="Proteomes" id="UP000216020">
    <property type="component" value="Unassembled WGS sequence"/>
</dbReference>
<protein>
    <submittedName>
        <fullName evidence="6">Transcriptional regulator</fullName>
    </submittedName>
</protein>
<dbReference type="InterPro" id="IPR005119">
    <property type="entry name" value="LysR_subst-bd"/>
</dbReference>
<dbReference type="Gene3D" id="3.40.190.290">
    <property type="match status" value="1"/>
</dbReference>
<dbReference type="EMBL" id="NEVM01000001">
    <property type="protein sequence ID" value="OZI37914.1"/>
    <property type="molecule type" value="Genomic_DNA"/>
</dbReference>
<evidence type="ECO:0000256" key="3">
    <source>
        <dbReference type="ARBA" id="ARBA00023125"/>
    </source>
</evidence>
<evidence type="ECO:0000313" key="7">
    <source>
        <dbReference type="Proteomes" id="UP000216020"/>
    </source>
</evidence>
<proteinExistence type="inferred from homology"/>
<dbReference type="CDD" id="cd08422">
    <property type="entry name" value="PBP2_CrgA_like"/>
    <property type="match status" value="1"/>
</dbReference>
<dbReference type="GO" id="GO:0003700">
    <property type="term" value="F:DNA-binding transcription factor activity"/>
    <property type="evidence" value="ECO:0007669"/>
    <property type="project" value="InterPro"/>
</dbReference>
<keyword evidence="4" id="KW-0804">Transcription</keyword>
<dbReference type="SUPFAM" id="SSF46785">
    <property type="entry name" value="Winged helix' DNA-binding domain"/>
    <property type="match status" value="1"/>
</dbReference>
<dbReference type="Gene3D" id="1.10.10.10">
    <property type="entry name" value="Winged helix-like DNA-binding domain superfamily/Winged helix DNA-binding domain"/>
    <property type="match status" value="1"/>
</dbReference>
<name>A0A261SKH9_9BORD</name>
<dbReference type="AlphaFoldDB" id="A0A261SKH9"/>
<evidence type="ECO:0000256" key="1">
    <source>
        <dbReference type="ARBA" id="ARBA00009437"/>
    </source>
</evidence>
<dbReference type="InterPro" id="IPR036390">
    <property type="entry name" value="WH_DNA-bd_sf"/>
</dbReference>
<dbReference type="InterPro" id="IPR036388">
    <property type="entry name" value="WH-like_DNA-bd_sf"/>
</dbReference>
<evidence type="ECO:0000256" key="2">
    <source>
        <dbReference type="ARBA" id="ARBA00023015"/>
    </source>
</evidence>
<evidence type="ECO:0000259" key="5">
    <source>
        <dbReference type="PROSITE" id="PS50931"/>
    </source>
</evidence>
<dbReference type="FunFam" id="1.10.10.10:FF:000001">
    <property type="entry name" value="LysR family transcriptional regulator"/>
    <property type="match status" value="1"/>
</dbReference>
<feature type="domain" description="HTH lysR-type" evidence="5">
    <location>
        <begin position="1"/>
        <end position="59"/>
    </location>
</feature>
<dbReference type="PANTHER" id="PTHR30537:SF21">
    <property type="entry name" value="HTH-TYPE TRANSCRIPTIONAL REGULATOR SINR-RELATED"/>
    <property type="match status" value="1"/>
</dbReference>
<dbReference type="PROSITE" id="PS50931">
    <property type="entry name" value="HTH_LYSR"/>
    <property type="match status" value="1"/>
</dbReference>
<gene>
    <name evidence="6" type="ORF">CAL29_05985</name>
</gene>
<evidence type="ECO:0000256" key="4">
    <source>
        <dbReference type="ARBA" id="ARBA00023163"/>
    </source>
</evidence>